<dbReference type="EMBL" id="KN846951">
    <property type="protein sequence ID" value="KIV87766.1"/>
    <property type="molecule type" value="Genomic_DNA"/>
</dbReference>
<dbReference type="HOGENOM" id="CLU_2015298_0_0_1"/>
<evidence type="ECO:0000313" key="2">
    <source>
        <dbReference type="EMBL" id="KIV87766.1"/>
    </source>
</evidence>
<dbReference type="OrthoDB" id="10436369at2759"/>
<feature type="chain" id="PRO_5002246329" description="Hydrophobin" evidence="1">
    <location>
        <begin position="19"/>
        <end position="123"/>
    </location>
</feature>
<protein>
    <recommendedName>
        <fullName evidence="4">Hydrophobin</fullName>
    </recommendedName>
</protein>
<dbReference type="AlphaFoldDB" id="A0A0D1XHV7"/>
<keyword evidence="1" id="KW-0732">Signal</keyword>
<organism evidence="2 3">
    <name type="scientific">Exophiala sideris</name>
    <dbReference type="NCBI Taxonomy" id="1016849"/>
    <lineage>
        <taxon>Eukaryota</taxon>
        <taxon>Fungi</taxon>
        <taxon>Dikarya</taxon>
        <taxon>Ascomycota</taxon>
        <taxon>Pezizomycotina</taxon>
        <taxon>Eurotiomycetes</taxon>
        <taxon>Chaetothyriomycetidae</taxon>
        <taxon>Chaetothyriales</taxon>
        <taxon>Herpotrichiellaceae</taxon>
        <taxon>Exophiala</taxon>
    </lineage>
</organism>
<dbReference type="Proteomes" id="UP000053599">
    <property type="component" value="Unassembled WGS sequence"/>
</dbReference>
<evidence type="ECO:0000256" key="1">
    <source>
        <dbReference type="SAM" id="SignalP"/>
    </source>
</evidence>
<proteinExistence type="predicted"/>
<name>A0A0D1XHV7_9EURO</name>
<sequence>MLTSTFFNIALMAVAVSAVPQQSVKRGNSWGYGGKPASGYNTVENFCEAPMTLECCSEVLAGAAGLPDATCLGATNAQAGGQITYEFGYCPTGYAPLCCAVVADNDQIGTGCGLPTQVEEPAQ</sequence>
<accession>A0A0D1XHV7</accession>
<gene>
    <name evidence="2" type="ORF">PV11_03288</name>
</gene>
<evidence type="ECO:0000313" key="3">
    <source>
        <dbReference type="Proteomes" id="UP000053599"/>
    </source>
</evidence>
<evidence type="ECO:0008006" key="4">
    <source>
        <dbReference type="Google" id="ProtNLM"/>
    </source>
</evidence>
<feature type="signal peptide" evidence="1">
    <location>
        <begin position="1"/>
        <end position="18"/>
    </location>
</feature>
<reference evidence="2 3" key="1">
    <citation type="submission" date="2015-01" db="EMBL/GenBank/DDBJ databases">
        <title>The Genome Sequence of Exophiala sideris CBS121828.</title>
        <authorList>
            <consortium name="The Broad Institute Genomics Platform"/>
            <person name="Cuomo C."/>
            <person name="de Hoog S."/>
            <person name="Gorbushina A."/>
            <person name="Stielow B."/>
            <person name="Teixiera M."/>
            <person name="Abouelleil A."/>
            <person name="Chapman S.B."/>
            <person name="Priest M."/>
            <person name="Young S.K."/>
            <person name="Wortman J."/>
            <person name="Nusbaum C."/>
            <person name="Birren B."/>
        </authorList>
    </citation>
    <scope>NUCLEOTIDE SEQUENCE [LARGE SCALE GENOMIC DNA]</scope>
    <source>
        <strain evidence="2 3">CBS 121828</strain>
    </source>
</reference>